<dbReference type="AlphaFoldDB" id="A0A3S5ARY2"/>
<dbReference type="InterPro" id="IPR036140">
    <property type="entry name" value="PFN_sf"/>
</dbReference>
<proteinExistence type="predicted"/>
<dbReference type="OrthoDB" id="421374at2759"/>
<reference evidence="1" key="1">
    <citation type="submission" date="2018-11" db="EMBL/GenBank/DDBJ databases">
        <authorList>
            <consortium name="Pathogen Informatics"/>
        </authorList>
    </citation>
    <scope>NUCLEOTIDE SEQUENCE</scope>
</reference>
<organism evidence="1 2">
    <name type="scientific">Protopolystoma xenopodis</name>
    <dbReference type="NCBI Taxonomy" id="117903"/>
    <lineage>
        <taxon>Eukaryota</taxon>
        <taxon>Metazoa</taxon>
        <taxon>Spiralia</taxon>
        <taxon>Lophotrochozoa</taxon>
        <taxon>Platyhelminthes</taxon>
        <taxon>Monogenea</taxon>
        <taxon>Polyopisthocotylea</taxon>
        <taxon>Polystomatidea</taxon>
        <taxon>Polystomatidae</taxon>
        <taxon>Protopolystoma</taxon>
    </lineage>
</organism>
<sequence>MSTGELYVRRKLTDDQSKKLAERLKGASTDTSLSVGDVKYMILTSDANGIQARKDKNAFSCSTSTTAIVIACHIHSSDAKDPTPGLNQRLGTASEKIAEYLSQSGY</sequence>
<dbReference type="GO" id="GO:0003779">
    <property type="term" value="F:actin binding"/>
    <property type="evidence" value="ECO:0007669"/>
    <property type="project" value="InterPro"/>
</dbReference>
<dbReference type="Gene3D" id="3.30.450.30">
    <property type="entry name" value="Dynein light chain 2a, cytoplasmic"/>
    <property type="match status" value="1"/>
</dbReference>
<dbReference type="Proteomes" id="UP000784294">
    <property type="component" value="Unassembled WGS sequence"/>
</dbReference>
<evidence type="ECO:0000313" key="2">
    <source>
        <dbReference type="Proteomes" id="UP000784294"/>
    </source>
</evidence>
<dbReference type="SUPFAM" id="SSF55770">
    <property type="entry name" value="Profilin (actin-binding protein)"/>
    <property type="match status" value="1"/>
</dbReference>
<comment type="caution">
    <text evidence="1">The sequence shown here is derived from an EMBL/GenBank/DDBJ whole genome shotgun (WGS) entry which is preliminary data.</text>
</comment>
<dbReference type="Pfam" id="PF00235">
    <property type="entry name" value="Profilin"/>
    <property type="match status" value="1"/>
</dbReference>
<name>A0A3S5ARY2_9PLAT</name>
<evidence type="ECO:0000313" key="1">
    <source>
        <dbReference type="EMBL" id="VEL43780.1"/>
    </source>
</evidence>
<evidence type="ECO:0008006" key="3">
    <source>
        <dbReference type="Google" id="ProtNLM"/>
    </source>
</evidence>
<protein>
    <recommendedName>
        <fullName evidence="3">Profilin</fullName>
    </recommendedName>
</protein>
<gene>
    <name evidence="1" type="ORF">PXEA_LOCUS37220</name>
</gene>
<dbReference type="EMBL" id="CAAALY010285089">
    <property type="protein sequence ID" value="VEL43780.1"/>
    <property type="molecule type" value="Genomic_DNA"/>
</dbReference>
<dbReference type="InterPro" id="IPR048278">
    <property type="entry name" value="PFN"/>
</dbReference>
<accession>A0A3S5ARY2</accession>
<keyword evidence="2" id="KW-1185">Reference proteome</keyword>